<dbReference type="InterPro" id="IPR036259">
    <property type="entry name" value="MFS_trans_sf"/>
</dbReference>
<feature type="transmembrane region" description="Helical" evidence="6">
    <location>
        <begin position="299"/>
        <end position="317"/>
    </location>
</feature>
<keyword evidence="3 6" id="KW-0812">Transmembrane</keyword>
<dbReference type="GO" id="GO:0005886">
    <property type="term" value="C:plasma membrane"/>
    <property type="evidence" value="ECO:0007669"/>
    <property type="project" value="UniProtKB-SubCell"/>
</dbReference>
<keyword evidence="8" id="KW-1185">Reference proteome</keyword>
<evidence type="ECO:0000256" key="2">
    <source>
        <dbReference type="ARBA" id="ARBA00022475"/>
    </source>
</evidence>
<dbReference type="EMBL" id="JACIBV010000001">
    <property type="protein sequence ID" value="MBB3731311.1"/>
    <property type="molecule type" value="Genomic_DNA"/>
</dbReference>
<proteinExistence type="predicted"/>
<evidence type="ECO:0000256" key="3">
    <source>
        <dbReference type="ARBA" id="ARBA00022692"/>
    </source>
</evidence>
<dbReference type="Proteomes" id="UP000579945">
    <property type="component" value="Unassembled WGS sequence"/>
</dbReference>
<dbReference type="AlphaFoldDB" id="A0A7W5V650"/>
<dbReference type="PANTHER" id="PTHR23513:SF6">
    <property type="entry name" value="MAJOR FACILITATOR SUPERFAMILY ASSOCIATED DOMAIN-CONTAINING PROTEIN"/>
    <property type="match status" value="1"/>
</dbReference>
<gene>
    <name evidence="7" type="ORF">FHR33_007171</name>
</gene>
<feature type="transmembrane region" description="Helical" evidence="6">
    <location>
        <begin position="323"/>
        <end position="346"/>
    </location>
</feature>
<evidence type="ECO:0000313" key="8">
    <source>
        <dbReference type="Proteomes" id="UP000579945"/>
    </source>
</evidence>
<feature type="transmembrane region" description="Helical" evidence="6">
    <location>
        <begin position="171"/>
        <end position="199"/>
    </location>
</feature>
<dbReference type="PANTHER" id="PTHR23513">
    <property type="entry name" value="INTEGRAL MEMBRANE EFFLUX PROTEIN-RELATED"/>
    <property type="match status" value="1"/>
</dbReference>
<sequence length="424" mass="45029">MVSNTAPATEAAPTSLWKHRDFLKLWVGYSTSQFGGQITVVAMPLVAIVVLGASEAEVGTLGAVGRLPFLLFLFAGFWADRFRKRPTMIAADIGRALLLLAVIGLYAADMLTLFWLGAISFLSVVLFVFFEVANMSHLPFLVGREFIGDGNAKLQLSNSVARVAGNSVGSVLVSAFIAVQVLIINVVTLVVSAISCALIRKPEPVPERSEDRPGVFSSIAEGLRWVLRDPLIRPSMIAAGFYMFFFTGIEVLLPIWIIKGLGLPVYWVGILLAIGGPGAILGSLLAVRSMKKIGIGPSFFWMTVIGNLSLFLIGLATGPTWQIVTMIGLAQFLLGITGPIAMVASGTLRMGATPERLQGRVMASQRAVALSLAPVGALLMGLLAEGIGLRTTLLICAAGAVIPIIVLALSPIPRTKGMPDPQEH</sequence>
<dbReference type="GeneID" id="95393412"/>
<feature type="transmembrane region" description="Helical" evidence="6">
    <location>
        <begin position="59"/>
        <end position="77"/>
    </location>
</feature>
<feature type="transmembrane region" description="Helical" evidence="6">
    <location>
        <begin position="34"/>
        <end position="53"/>
    </location>
</feature>
<dbReference type="CDD" id="cd06173">
    <property type="entry name" value="MFS_MefA_like"/>
    <property type="match status" value="1"/>
</dbReference>
<dbReference type="Pfam" id="PF07690">
    <property type="entry name" value="MFS_1"/>
    <property type="match status" value="1"/>
</dbReference>
<keyword evidence="5 6" id="KW-0472">Membrane</keyword>
<dbReference type="SUPFAM" id="SSF103473">
    <property type="entry name" value="MFS general substrate transporter"/>
    <property type="match status" value="1"/>
</dbReference>
<dbReference type="Gene3D" id="1.20.1250.20">
    <property type="entry name" value="MFS general substrate transporter like domains"/>
    <property type="match status" value="1"/>
</dbReference>
<evidence type="ECO:0000256" key="4">
    <source>
        <dbReference type="ARBA" id="ARBA00022989"/>
    </source>
</evidence>
<dbReference type="InterPro" id="IPR011701">
    <property type="entry name" value="MFS"/>
</dbReference>
<keyword evidence="4 6" id="KW-1133">Transmembrane helix</keyword>
<comment type="caution">
    <text evidence="7">The sequence shown here is derived from an EMBL/GenBank/DDBJ whole genome shotgun (WGS) entry which is preliminary data.</text>
</comment>
<evidence type="ECO:0000256" key="5">
    <source>
        <dbReference type="ARBA" id="ARBA00023136"/>
    </source>
</evidence>
<dbReference type="RefSeq" id="WP_183657153.1">
    <property type="nucleotide sequence ID" value="NZ_BAAAXX010000141.1"/>
</dbReference>
<feature type="transmembrane region" description="Helical" evidence="6">
    <location>
        <begin position="390"/>
        <end position="409"/>
    </location>
</feature>
<keyword evidence="2" id="KW-1003">Cell membrane</keyword>
<organism evidence="7 8">
    <name type="scientific">Nonomuraea dietziae</name>
    <dbReference type="NCBI Taxonomy" id="65515"/>
    <lineage>
        <taxon>Bacteria</taxon>
        <taxon>Bacillati</taxon>
        <taxon>Actinomycetota</taxon>
        <taxon>Actinomycetes</taxon>
        <taxon>Streptosporangiales</taxon>
        <taxon>Streptosporangiaceae</taxon>
        <taxon>Nonomuraea</taxon>
    </lineage>
</organism>
<comment type="subcellular location">
    <subcellularLocation>
        <location evidence="1">Cell membrane</location>
        <topology evidence="1">Multi-pass membrane protein</topology>
    </subcellularLocation>
</comment>
<feature type="transmembrane region" description="Helical" evidence="6">
    <location>
        <begin position="97"/>
        <end position="130"/>
    </location>
</feature>
<reference evidence="7 8" key="1">
    <citation type="submission" date="2020-08" db="EMBL/GenBank/DDBJ databases">
        <title>Sequencing the genomes of 1000 actinobacteria strains.</title>
        <authorList>
            <person name="Klenk H.-P."/>
        </authorList>
    </citation>
    <scope>NUCLEOTIDE SEQUENCE [LARGE SCALE GENOMIC DNA]</scope>
    <source>
        <strain evidence="7 8">DSM 44320</strain>
    </source>
</reference>
<protein>
    <submittedName>
        <fullName evidence="7">MFS family permease</fullName>
    </submittedName>
</protein>
<accession>A0A7W5V650</accession>
<dbReference type="GO" id="GO:0022857">
    <property type="term" value="F:transmembrane transporter activity"/>
    <property type="evidence" value="ECO:0007669"/>
    <property type="project" value="InterPro"/>
</dbReference>
<evidence type="ECO:0000256" key="1">
    <source>
        <dbReference type="ARBA" id="ARBA00004651"/>
    </source>
</evidence>
<evidence type="ECO:0000256" key="6">
    <source>
        <dbReference type="SAM" id="Phobius"/>
    </source>
</evidence>
<feature type="transmembrane region" description="Helical" evidence="6">
    <location>
        <begin position="367"/>
        <end position="384"/>
    </location>
</feature>
<name>A0A7W5V650_9ACTN</name>
<feature type="transmembrane region" description="Helical" evidence="6">
    <location>
        <begin position="264"/>
        <end position="287"/>
    </location>
</feature>
<feature type="transmembrane region" description="Helical" evidence="6">
    <location>
        <begin position="237"/>
        <end position="258"/>
    </location>
</feature>
<evidence type="ECO:0000313" key="7">
    <source>
        <dbReference type="EMBL" id="MBB3731311.1"/>
    </source>
</evidence>